<dbReference type="AlphaFoldDB" id="A0A0G4GFB9"/>
<gene>
    <name evidence="1" type="ORF">Cvel_4601</name>
</gene>
<proteinExistence type="predicted"/>
<sequence>MSALRPSTVGTTFARATGRLVATRYLSGGPLMGRGLPPPPSSTVIAQRPPSVLRSPHTSVQARGKYVNPMTIIGLIYIWIRGAPHFFTHVTKVKNSKVYYNDWNEKWPFKGTYKPPTIAKAHPKVEGHAAGKLEAPAAAQVEKH</sequence>
<reference evidence="1" key="1">
    <citation type="submission" date="2014-11" db="EMBL/GenBank/DDBJ databases">
        <authorList>
            <person name="Otto D Thomas"/>
            <person name="Naeem Raeece"/>
        </authorList>
    </citation>
    <scope>NUCLEOTIDE SEQUENCE</scope>
</reference>
<protein>
    <submittedName>
        <fullName evidence="1">Uncharacterized protein</fullName>
    </submittedName>
</protein>
<dbReference type="EMBL" id="CDMZ01001137">
    <property type="protein sequence ID" value="CEM27853.1"/>
    <property type="molecule type" value="Genomic_DNA"/>
</dbReference>
<evidence type="ECO:0000313" key="1">
    <source>
        <dbReference type="EMBL" id="CEM27853.1"/>
    </source>
</evidence>
<organism evidence="1">
    <name type="scientific">Chromera velia CCMP2878</name>
    <dbReference type="NCBI Taxonomy" id="1169474"/>
    <lineage>
        <taxon>Eukaryota</taxon>
        <taxon>Sar</taxon>
        <taxon>Alveolata</taxon>
        <taxon>Colpodellida</taxon>
        <taxon>Chromeraceae</taxon>
        <taxon>Chromera</taxon>
    </lineage>
</organism>
<name>A0A0G4GFB9_9ALVE</name>
<dbReference type="VEuPathDB" id="CryptoDB:Cvel_4601"/>
<accession>A0A0G4GFB9</accession>